<evidence type="ECO:0000313" key="2">
    <source>
        <dbReference type="Ensembl" id="ENSGMOP00000016692.2"/>
    </source>
</evidence>
<dbReference type="SUPFAM" id="SSF63748">
    <property type="entry name" value="Tudor/PWWP/MBT"/>
    <property type="match status" value="4"/>
</dbReference>
<dbReference type="AlphaFoldDB" id="A0A8C4ZK29"/>
<reference evidence="2" key="2">
    <citation type="submission" date="2025-09" db="UniProtKB">
        <authorList>
            <consortium name="Ensembl"/>
        </authorList>
    </citation>
    <scope>IDENTIFICATION</scope>
</reference>
<dbReference type="GeneTree" id="ENSGT00940000157559"/>
<accession>A0A8C4ZK29</accession>
<dbReference type="Pfam" id="PF00567">
    <property type="entry name" value="TUDOR"/>
    <property type="match status" value="3"/>
</dbReference>
<feature type="domain" description="Tudor" evidence="1">
    <location>
        <begin position="602"/>
        <end position="660"/>
    </location>
</feature>
<feature type="domain" description="Tudor" evidence="1">
    <location>
        <begin position="1058"/>
        <end position="1107"/>
    </location>
</feature>
<feature type="domain" description="Tudor" evidence="1">
    <location>
        <begin position="377"/>
        <end position="435"/>
    </location>
</feature>
<dbReference type="SMART" id="SM00333">
    <property type="entry name" value="TUDOR"/>
    <property type="match status" value="3"/>
</dbReference>
<reference evidence="2" key="1">
    <citation type="submission" date="2025-08" db="UniProtKB">
        <authorList>
            <consortium name="Ensembl"/>
        </authorList>
    </citation>
    <scope>IDENTIFICATION</scope>
</reference>
<dbReference type="Proteomes" id="UP000694546">
    <property type="component" value="Chromosome 20"/>
</dbReference>
<sequence length="1107" mass="124454">AKREEERMRTEVNESVFQEVLLRELKAMEVHFPSTEVQLERVQKRIEAVENAVRKARQVRLHPSLELYCDLHMVLETLQAPVIRESYDLSFSNASVYPWVELIYVLNPNHFYVRYVAELREAAMLSQKINQLISRLSSFFRSGDTLETGMLCIVHRWCRGTVVRLSKIGMDDVTSCPAHLLTSASLFLLDHGVTSTGMGKMSVVKEHLRKMDDDMKMELSGWTPLAIRCSLKDLVPADLVTGWANDAQEALLQAVGSAVVQLQLFSREGDYLLVDLRKPAMDSASPCPLSVRDFLVFMKVASFYSPSTNRSALLFYPPIQPGIPSDHSALVTHINTPQDFYIQLVGNMEFQLLSSKLQTCYGSLSLEGSDWGLQLYCPTLMQPCVARFRDNLWYRARITGMLGDRSVEVQYVDIGNEGVVSVSDLRKIKDEFFSLPAIQCSLADVIPADGVTWSQACSDRLSSLVLNKPVTILAIGNMLSKQQLEVRLLEGGIGGPEVDVAALLVSEHLACFRDGEIAMWNPPIDEEQVSLEPRPQPPVSQDSEPCPQLQLPTVLTNIEVAVTHFTSPGSFFVQLAQNEALFERLSERVQQFAEASDFIDMVWKENMFCAALVNGVWERAQILTDVSSDNIAEVQRCDFGSRVKLPVSSLRPLKPALQGSLALECKLADIRLNRHTHTQYRHYLRYMEVTEERPLSVVLSSLKVGKKGNLAHLLASQGVALKERKPRCVQVWCVCLDLGVCVSVCQVRTELYKAPDLPGPGHSRMRVSAVGEDCLIYLQTIHAESQLEVLRTRIEGRMKVVPQKKPYTWKSVLGCALMGIDMLWYRGQVLEVLREMVKVRYVDYGLVENVPVVHVYPMLLCEEVPQLCMPCHLNAVIPVGRAWEKDAVGLLKELLINRTVDVQVLEVPGDPRRVLTVEIFLDGLPLSKILCHHHHANMDMKLLTLVLLTECDCCLLQGLCIPEKPPLGPFTYSSLPPEGSQFRVTVKHICTPNEKHLANKHSHFGLNARCSCVNVNRILWSSASLALSHSIPFSSRLFGQIMQRYVMRTRNGSHRYGCMRTGGACLAEYGDGMYYRARLMEFSSLDPVRIMVQHVDYGSDDILPTNK</sequence>
<dbReference type="PANTHER" id="PTHR16442">
    <property type="entry name" value="RING FINGER PROTEIN 17"/>
    <property type="match status" value="1"/>
</dbReference>
<proteinExistence type="predicted"/>
<dbReference type="Ensembl" id="ENSGMOT00000017111.2">
    <property type="protein sequence ID" value="ENSGMOP00000016692.2"/>
    <property type="gene ID" value="ENSGMOG00000015560.2"/>
</dbReference>
<dbReference type="InterPro" id="IPR035437">
    <property type="entry name" value="SNase_OB-fold_sf"/>
</dbReference>
<keyword evidence="3" id="KW-1185">Reference proteome</keyword>
<dbReference type="InterPro" id="IPR002999">
    <property type="entry name" value="Tudor"/>
</dbReference>
<dbReference type="Gene3D" id="2.30.30.140">
    <property type="match status" value="5"/>
</dbReference>
<organism evidence="2 3">
    <name type="scientific">Gadus morhua</name>
    <name type="common">Atlantic cod</name>
    <dbReference type="NCBI Taxonomy" id="8049"/>
    <lineage>
        <taxon>Eukaryota</taxon>
        <taxon>Metazoa</taxon>
        <taxon>Chordata</taxon>
        <taxon>Craniata</taxon>
        <taxon>Vertebrata</taxon>
        <taxon>Euteleostomi</taxon>
        <taxon>Actinopterygii</taxon>
        <taxon>Neopterygii</taxon>
        <taxon>Teleostei</taxon>
        <taxon>Neoteleostei</taxon>
        <taxon>Acanthomorphata</taxon>
        <taxon>Zeiogadaria</taxon>
        <taxon>Gadariae</taxon>
        <taxon>Gadiformes</taxon>
        <taxon>Gadoidei</taxon>
        <taxon>Gadidae</taxon>
        <taxon>Gadus</taxon>
    </lineage>
</organism>
<dbReference type="Gene3D" id="2.40.50.90">
    <property type="match status" value="4"/>
</dbReference>
<dbReference type="PANTHER" id="PTHR16442:SF1">
    <property type="entry name" value="RING FINGER PROTEIN 17"/>
    <property type="match status" value="1"/>
</dbReference>
<protein>
    <recommendedName>
        <fullName evidence="1">Tudor domain-containing protein</fullName>
    </recommendedName>
</protein>
<name>A0A8C4ZK29_GADMO</name>
<feature type="domain" description="Tudor" evidence="1">
    <location>
        <begin position="808"/>
        <end position="865"/>
    </location>
</feature>
<evidence type="ECO:0000259" key="1">
    <source>
        <dbReference type="PROSITE" id="PS50304"/>
    </source>
</evidence>
<dbReference type="PROSITE" id="PS50304">
    <property type="entry name" value="TUDOR"/>
    <property type="match status" value="4"/>
</dbReference>
<evidence type="ECO:0000313" key="3">
    <source>
        <dbReference type="Proteomes" id="UP000694546"/>
    </source>
</evidence>